<dbReference type="Proteomes" id="UP000019376">
    <property type="component" value="Unassembled WGS sequence"/>
</dbReference>
<sequence>MTLDSFSQLILLLLDVGPGDPIPPHHASTIRATLVQCSFDGLADSSSPTSHQDTNLLSQAQEDGAKLQEMIDNPQMACPVNRSNITLSVLDPDAWHIIIRPGETPPQGFFTRSLAALALPSTGYWTVMFSHFCPPSDETDNIWRGRVAPGVIFIEDIERRNFGPWSSELTQLAYETLGPLFTLRTIFVTNVVNMSTRPVAEQIWKDTSTNVCVYGTREYQMLLGTRIGKTIAYFILGAFGQGSRRISRIVIWWAGQASDILQMRFDVEDI</sequence>
<keyword evidence="3" id="KW-1185">Reference proteome</keyword>
<proteinExistence type="predicted"/>
<name>S7ZKL4_PENO1</name>
<accession>S7ZKL4</accession>
<dbReference type="EMBL" id="KB644411">
    <property type="protein sequence ID" value="EPS29231.1"/>
    <property type="molecule type" value="Genomic_DNA"/>
</dbReference>
<protein>
    <submittedName>
        <fullName evidence="2">Uncharacterized protein</fullName>
    </submittedName>
</protein>
<organism evidence="2 3">
    <name type="scientific">Penicillium oxalicum (strain 114-2 / CGMCC 5302)</name>
    <name type="common">Penicillium decumbens</name>
    <dbReference type="NCBI Taxonomy" id="933388"/>
    <lineage>
        <taxon>Eukaryota</taxon>
        <taxon>Fungi</taxon>
        <taxon>Dikarya</taxon>
        <taxon>Ascomycota</taxon>
        <taxon>Pezizomycotina</taxon>
        <taxon>Eurotiomycetes</taxon>
        <taxon>Eurotiomycetidae</taxon>
        <taxon>Eurotiales</taxon>
        <taxon>Aspergillaceae</taxon>
        <taxon>Penicillium</taxon>
    </lineage>
</organism>
<dbReference type="AlphaFoldDB" id="S7ZKL4"/>
<dbReference type="PhylomeDB" id="S7ZKL4"/>
<feature type="chain" id="PRO_5004559914" evidence="1">
    <location>
        <begin position="22"/>
        <end position="270"/>
    </location>
</feature>
<evidence type="ECO:0000256" key="1">
    <source>
        <dbReference type="SAM" id="SignalP"/>
    </source>
</evidence>
<feature type="signal peptide" evidence="1">
    <location>
        <begin position="1"/>
        <end position="21"/>
    </location>
</feature>
<gene>
    <name evidence="2" type="ORF">PDE_04180</name>
</gene>
<evidence type="ECO:0000313" key="2">
    <source>
        <dbReference type="EMBL" id="EPS29231.1"/>
    </source>
</evidence>
<reference evidence="2 3" key="1">
    <citation type="journal article" date="2013" name="PLoS ONE">
        <title>Genomic and secretomic analyses reveal unique features of the lignocellulolytic enzyme system of Penicillium decumbens.</title>
        <authorList>
            <person name="Liu G."/>
            <person name="Zhang L."/>
            <person name="Wei X."/>
            <person name="Zou G."/>
            <person name="Qin Y."/>
            <person name="Ma L."/>
            <person name="Li J."/>
            <person name="Zheng H."/>
            <person name="Wang S."/>
            <person name="Wang C."/>
            <person name="Xun L."/>
            <person name="Zhao G.-P."/>
            <person name="Zhou Z."/>
            <person name="Qu Y."/>
        </authorList>
    </citation>
    <scope>NUCLEOTIDE SEQUENCE [LARGE SCALE GENOMIC DNA]</scope>
    <source>
        <strain evidence="3">114-2 / CGMCC 5302</strain>
    </source>
</reference>
<dbReference type="HOGENOM" id="CLU_043569_0_0_1"/>
<keyword evidence="1" id="KW-0732">Signal</keyword>
<dbReference type="OrthoDB" id="4361935at2759"/>
<evidence type="ECO:0000313" key="3">
    <source>
        <dbReference type="Proteomes" id="UP000019376"/>
    </source>
</evidence>